<evidence type="ECO:0000256" key="1">
    <source>
        <dbReference type="ARBA" id="ARBA00022729"/>
    </source>
</evidence>
<dbReference type="Proteomes" id="UP000295807">
    <property type="component" value="Unassembled WGS sequence"/>
</dbReference>
<feature type="domain" description="LTD" evidence="3">
    <location>
        <begin position="487"/>
        <end position="614"/>
    </location>
</feature>
<sequence>MKTFYLTLFTFFSLCGNIAAQLLNDSFTDGNFTSSPSWNGDTIAWRVNEHLQLNTKDAAVSQEVYLSTPLPNSKSAKWEFLLQMNFDPSAANRFKIYLFSDRPGLKGPLNGYYLQVGESGTEDGFDLYRQDSLSVTRIFKGPAVKRPSPDTLNCRFSIRRDSRGNWEISADPAGGKNFISYGTVRDPSHEPAGHFGLLAAYTPTRSGRFFFDDLLITDPGPGAVIPPPLVEWGSLLITEVFADPSPQAEDLPEAEFFELYNASDTVIHLAGWTWRDKHAEAGFGRDSIAPGEYLIICDEENLDAFSPYGRAAGLSPFPSLNNTGDRLQLSAPQGKLIDTLSYSDQWYRDPLKAEGGFSLERIAFSLPCFQEANWAASVSPAGGTPGAASSLSDSISSGHFAFLDMIIQDSLTLEVNFNTFPEPVSALAAGNYILNNGAVVKAIQFTEDRQGVVLFLEETLRRGSLYRLTMTGLHDCYGNQLEISEKEFLLPQLAEPGDVIINEILFNPRPGGADFVEIYNRSDKILDLKDFGLASHPRNDSLNKVIPVTAGTRLIYPGQYCLLSKYPERVKAQHFTKAPETFLSMDRFPAYNNENGSCVLISRGRPIDRFDYRENMHFQLLREPEGISLEKVHFDPPAARPGIFRSAAATAGYATPGYRNSQFIQAGSLSAVKLSNSLFTPDNDGRNDRLLVSYRFPRPNSVASIRIFNANGFLIRHLAGNLLLGTEGTLAWDGSGDSGTPLKSGPYLVIMEVFSENGQVERFKKFCVLARRE</sequence>
<feature type="domain" description="LTD" evidence="3">
    <location>
        <begin position="223"/>
        <end position="344"/>
    </location>
</feature>
<keyword evidence="1 2" id="KW-0732">Signal</keyword>
<proteinExistence type="predicted"/>
<evidence type="ECO:0000313" key="4">
    <source>
        <dbReference type="EMBL" id="TCS85334.1"/>
    </source>
</evidence>
<dbReference type="Pfam" id="PF00932">
    <property type="entry name" value="LTD"/>
    <property type="match status" value="1"/>
</dbReference>
<feature type="chain" id="PRO_5020764565" evidence="2">
    <location>
        <begin position="21"/>
        <end position="773"/>
    </location>
</feature>
<protein>
    <submittedName>
        <fullName evidence="4">Lamin tail-like protein</fullName>
    </submittedName>
</protein>
<organism evidence="4 5">
    <name type="scientific">Anseongella ginsenosidimutans</name>
    <dbReference type="NCBI Taxonomy" id="496056"/>
    <lineage>
        <taxon>Bacteria</taxon>
        <taxon>Pseudomonadati</taxon>
        <taxon>Bacteroidota</taxon>
        <taxon>Sphingobacteriia</taxon>
        <taxon>Sphingobacteriales</taxon>
        <taxon>Sphingobacteriaceae</taxon>
        <taxon>Anseongella</taxon>
    </lineage>
</organism>
<dbReference type="Gene3D" id="2.60.40.1220">
    <property type="match status" value="1"/>
</dbReference>
<gene>
    <name evidence="4" type="ORF">EDD80_11371</name>
</gene>
<name>A0A4R3KMJ0_9SPHI</name>
<dbReference type="EMBL" id="SMAD01000013">
    <property type="protein sequence ID" value="TCS85334.1"/>
    <property type="molecule type" value="Genomic_DNA"/>
</dbReference>
<evidence type="ECO:0000313" key="5">
    <source>
        <dbReference type="Proteomes" id="UP000295807"/>
    </source>
</evidence>
<accession>A0A4R3KMJ0</accession>
<dbReference type="InterPro" id="IPR001322">
    <property type="entry name" value="Lamin_tail_dom"/>
</dbReference>
<comment type="caution">
    <text evidence="4">The sequence shown here is derived from an EMBL/GenBank/DDBJ whole genome shotgun (WGS) entry which is preliminary data.</text>
</comment>
<reference evidence="4 5" key="1">
    <citation type="submission" date="2019-03" db="EMBL/GenBank/DDBJ databases">
        <title>Genomic Encyclopedia of Type Strains, Phase IV (KMG-IV): sequencing the most valuable type-strain genomes for metagenomic binning, comparative biology and taxonomic classification.</title>
        <authorList>
            <person name="Goeker M."/>
        </authorList>
    </citation>
    <scope>NUCLEOTIDE SEQUENCE [LARGE SCALE GENOMIC DNA]</scope>
    <source>
        <strain evidence="4 5">DSM 21100</strain>
    </source>
</reference>
<dbReference type="SUPFAM" id="SSF74853">
    <property type="entry name" value="Lamin A/C globular tail domain"/>
    <property type="match status" value="1"/>
</dbReference>
<dbReference type="AlphaFoldDB" id="A0A4R3KMJ0"/>
<dbReference type="Gene3D" id="2.60.40.4070">
    <property type="match status" value="1"/>
</dbReference>
<dbReference type="InterPro" id="IPR036415">
    <property type="entry name" value="Lamin_tail_dom_sf"/>
</dbReference>
<evidence type="ECO:0000259" key="3">
    <source>
        <dbReference type="PROSITE" id="PS51841"/>
    </source>
</evidence>
<dbReference type="InterPro" id="IPR014755">
    <property type="entry name" value="Cu-Rt/internalin_Ig-like"/>
</dbReference>
<evidence type="ECO:0000256" key="2">
    <source>
        <dbReference type="SAM" id="SignalP"/>
    </source>
</evidence>
<dbReference type="PROSITE" id="PS51841">
    <property type="entry name" value="LTD"/>
    <property type="match status" value="2"/>
</dbReference>
<dbReference type="RefSeq" id="WP_132130324.1">
    <property type="nucleotide sequence ID" value="NZ_CP042432.1"/>
</dbReference>
<keyword evidence="5" id="KW-1185">Reference proteome</keyword>
<feature type="signal peptide" evidence="2">
    <location>
        <begin position="1"/>
        <end position="20"/>
    </location>
</feature>
<dbReference type="OrthoDB" id="9758406at2"/>